<keyword evidence="5" id="KW-1185">Reference proteome</keyword>
<keyword evidence="2" id="KW-1133">Transmembrane helix</keyword>
<dbReference type="EMBL" id="JAARLZ010000009">
    <property type="protein sequence ID" value="NII07966.1"/>
    <property type="molecule type" value="Genomic_DNA"/>
</dbReference>
<gene>
    <name evidence="4" type="ORF">HBF25_16405</name>
</gene>
<evidence type="ECO:0000313" key="4">
    <source>
        <dbReference type="EMBL" id="NII07966.1"/>
    </source>
</evidence>
<feature type="domain" description="HTH LytTR-type" evidence="3">
    <location>
        <begin position="189"/>
        <end position="293"/>
    </location>
</feature>
<dbReference type="GO" id="GO:0000156">
    <property type="term" value="F:phosphorelay response regulator activity"/>
    <property type="evidence" value="ECO:0007669"/>
    <property type="project" value="InterPro"/>
</dbReference>
<reference evidence="4 5" key="1">
    <citation type="submission" date="2020-03" db="EMBL/GenBank/DDBJ databases">
        <authorList>
            <person name="Lai Q."/>
        </authorList>
    </citation>
    <scope>NUCLEOTIDE SEQUENCE [LARGE SCALE GENOMIC DNA]</scope>
    <source>
        <strain evidence="4 5">CCUG 25036</strain>
    </source>
</reference>
<feature type="transmembrane region" description="Helical" evidence="2">
    <location>
        <begin position="53"/>
        <end position="76"/>
    </location>
</feature>
<organism evidence="4 5">
    <name type="scientific">Luteibacter anthropi</name>
    <dbReference type="NCBI Taxonomy" id="564369"/>
    <lineage>
        <taxon>Bacteria</taxon>
        <taxon>Pseudomonadati</taxon>
        <taxon>Pseudomonadota</taxon>
        <taxon>Gammaproteobacteria</taxon>
        <taxon>Lysobacterales</taxon>
        <taxon>Rhodanobacteraceae</taxon>
        <taxon>Luteibacter</taxon>
    </lineage>
</organism>
<dbReference type="AlphaFoldDB" id="A0A7X5UCI7"/>
<evidence type="ECO:0000256" key="2">
    <source>
        <dbReference type="SAM" id="Phobius"/>
    </source>
</evidence>
<protein>
    <submittedName>
        <fullName evidence="4">LytTR family transcriptional regulator</fullName>
    </submittedName>
</protein>
<dbReference type="PANTHER" id="PTHR37299:SF1">
    <property type="entry name" value="STAGE 0 SPORULATION PROTEIN A HOMOLOG"/>
    <property type="match status" value="1"/>
</dbReference>
<dbReference type="SMART" id="SM00850">
    <property type="entry name" value="LytTR"/>
    <property type="match status" value="1"/>
</dbReference>
<proteinExistence type="predicted"/>
<feature type="transmembrane region" description="Helical" evidence="2">
    <location>
        <begin position="96"/>
        <end position="115"/>
    </location>
</feature>
<dbReference type="PROSITE" id="PS50930">
    <property type="entry name" value="HTH_LYTTR"/>
    <property type="match status" value="1"/>
</dbReference>
<dbReference type="GO" id="GO:0003677">
    <property type="term" value="F:DNA binding"/>
    <property type="evidence" value="ECO:0007669"/>
    <property type="project" value="InterPro"/>
</dbReference>
<keyword evidence="1" id="KW-0902">Two-component regulatory system</keyword>
<dbReference type="InterPro" id="IPR007492">
    <property type="entry name" value="LytTR_DNA-bd_dom"/>
</dbReference>
<sequence>MTSTPLPPGHDLARDHRRRRWFVVAFWLVLFGSSAVSGTITNGIDAERYHVAFAAWQLATFEFSSAVVSLLALPFLLIACDRWPLHADTWRRRLPLYFLGSVAWCAFHVTGMNLIRMGVFHLKGMQYDPGSIGLLAIYEYLKDVRTFFMIVAVEHLVEWFGRRLKGEASLLAAPEEGPPVEPVDRPERFLVRKLGQDFLVATADIEWAQASGNYVNLRVRGRDYPLRSTLAALEARLDPALFVRVHRSYVVRLAQVTSIEPLDAGDARLHMADGSQLPCSRRYRESLRAAATGAEPLAARA</sequence>
<evidence type="ECO:0000313" key="5">
    <source>
        <dbReference type="Proteomes" id="UP000490980"/>
    </source>
</evidence>
<evidence type="ECO:0000256" key="1">
    <source>
        <dbReference type="ARBA" id="ARBA00023012"/>
    </source>
</evidence>
<feature type="transmembrane region" description="Helical" evidence="2">
    <location>
        <begin position="20"/>
        <end position="41"/>
    </location>
</feature>
<evidence type="ECO:0000259" key="3">
    <source>
        <dbReference type="PROSITE" id="PS50930"/>
    </source>
</evidence>
<dbReference type="Proteomes" id="UP000490980">
    <property type="component" value="Unassembled WGS sequence"/>
</dbReference>
<dbReference type="Pfam" id="PF04397">
    <property type="entry name" value="LytTR"/>
    <property type="match status" value="1"/>
</dbReference>
<dbReference type="Gene3D" id="2.40.50.1020">
    <property type="entry name" value="LytTr DNA-binding domain"/>
    <property type="match status" value="1"/>
</dbReference>
<dbReference type="PIRSF" id="PIRSF031767">
    <property type="entry name" value="MHYE_LytTR"/>
    <property type="match status" value="1"/>
</dbReference>
<dbReference type="RefSeq" id="WP_166950272.1">
    <property type="nucleotide sequence ID" value="NZ_CP077072.1"/>
</dbReference>
<dbReference type="PANTHER" id="PTHR37299">
    <property type="entry name" value="TRANSCRIPTIONAL REGULATOR-RELATED"/>
    <property type="match status" value="1"/>
</dbReference>
<name>A0A7X5UCI7_9GAMM</name>
<keyword evidence="2" id="KW-0472">Membrane</keyword>
<comment type="caution">
    <text evidence="4">The sequence shown here is derived from an EMBL/GenBank/DDBJ whole genome shotgun (WGS) entry which is preliminary data.</text>
</comment>
<accession>A0A7X5UCI7</accession>
<dbReference type="InterPro" id="IPR012379">
    <property type="entry name" value="LytTR_MHYE"/>
</dbReference>
<keyword evidence="2" id="KW-0812">Transmembrane</keyword>
<dbReference type="InterPro" id="IPR046947">
    <property type="entry name" value="LytR-like"/>
</dbReference>